<proteinExistence type="predicted"/>
<dbReference type="PROSITE" id="PS00141">
    <property type="entry name" value="ASP_PROTEASE"/>
    <property type="match status" value="1"/>
</dbReference>
<evidence type="ECO:0000313" key="2">
    <source>
        <dbReference type="Proteomes" id="UP001199750"/>
    </source>
</evidence>
<dbReference type="InterPro" id="IPR001969">
    <property type="entry name" value="Aspartic_peptidase_AS"/>
</dbReference>
<dbReference type="Pfam" id="PF13650">
    <property type="entry name" value="Asp_protease_2"/>
    <property type="match status" value="1"/>
</dbReference>
<comment type="caution">
    <text evidence="1">The sequence shown here is derived from an EMBL/GenBank/DDBJ whole genome shotgun (WGS) entry which is preliminary data.</text>
</comment>
<protein>
    <submittedName>
        <fullName evidence="1">Retroviral-like aspartic protease family protein</fullName>
    </submittedName>
</protein>
<organism evidence="1 2">
    <name type="scientific">Odoribacter splanchnicus</name>
    <dbReference type="NCBI Taxonomy" id="28118"/>
    <lineage>
        <taxon>Bacteria</taxon>
        <taxon>Pseudomonadati</taxon>
        <taxon>Bacteroidota</taxon>
        <taxon>Bacteroidia</taxon>
        <taxon>Bacteroidales</taxon>
        <taxon>Odoribacteraceae</taxon>
        <taxon>Odoribacter</taxon>
    </lineage>
</organism>
<sequence length="80" mass="8789">MEMTPKGNVYSLSGKINGLELNFIFDTGASDVYLSMTEAIFMLKNGYLAQNDFTGISYSQIANGEIVENTTVLLREVEIG</sequence>
<keyword evidence="1" id="KW-0378">Hydrolase</keyword>
<evidence type="ECO:0000313" key="1">
    <source>
        <dbReference type="EMBL" id="MCG4962455.1"/>
    </source>
</evidence>
<feature type="non-terminal residue" evidence="1">
    <location>
        <position position="80"/>
    </location>
</feature>
<dbReference type="Proteomes" id="UP001199750">
    <property type="component" value="Unassembled WGS sequence"/>
</dbReference>
<reference evidence="1" key="1">
    <citation type="submission" date="2022-01" db="EMBL/GenBank/DDBJ databases">
        <title>Collection of gut derived symbiotic bacterial strains cultured from healthy donors.</title>
        <authorList>
            <person name="Lin H."/>
            <person name="Kohout C."/>
            <person name="Waligurski E."/>
            <person name="Pamer E.G."/>
        </authorList>
    </citation>
    <scope>NUCLEOTIDE SEQUENCE</scope>
    <source>
        <strain evidence="1">DFI.1.149</strain>
    </source>
</reference>
<dbReference type="AlphaFoldDB" id="A0AAW5CL11"/>
<dbReference type="InterPro" id="IPR021109">
    <property type="entry name" value="Peptidase_aspartic_dom_sf"/>
</dbReference>
<dbReference type="SUPFAM" id="SSF50630">
    <property type="entry name" value="Acid proteases"/>
    <property type="match status" value="1"/>
</dbReference>
<accession>A0AAW5CL11</accession>
<dbReference type="EMBL" id="JAKNDN010000174">
    <property type="protein sequence ID" value="MCG4962455.1"/>
    <property type="molecule type" value="Genomic_DNA"/>
</dbReference>
<dbReference type="GO" id="GO:0004190">
    <property type="term" value="F:aspartic-type endopeptidase activity"/>
    <property type="evidence" value="ECO:0007669"/>
    <property type="project" value="InterPro"/>
</dbReference>
<keyword evidence="1" id="KW-0645">Protease</keyword>
<dbReference type="GO" id="GO:0006508">
    <property type="term" value="P:proteolysis"/>
    <property type="evidence" value="ECO:0007669"/>
    <property type="project" value="UniProtKB-KW"/>
</dbReference>
<name>A0AAW5CL11_9BACT</name>
<dbReference type="Gene3D" id="2.40.70.10">
    <property type="entry name" value="Acid Proteases"/>
    <property type="match status" value="1"/>
</dbReference>
<gene>
    <name evidence="1" type="ORF">L0P03_21845</name>
</gene>